<keyword evidence="1" id="KW-0175">Coiled coil</keyword>
<dbReference type="AlphaFoldDB" id="A0A4S8LYW6"/>
<feature type="coiled-coil region" evidence="1">
    <location>
        <begin position="63"/>
        <end position="90"/>
    </location>
</feature>
<evidence type="ECO:0000313" key="4">
    <source>
        <dbReference type="Proteomes" id="UP000297245"/>
    </source>
</evidence>
<feature type="region of interest" description="Disordered" evidence="2">
    <location>
        <begin position="1"/>
        <end position="40"/>
    </location>
</feature>
<feature type="compositionally biased region" description="Basic and acidic residues" evidence="2">
    <location>
        <begin position="1"/>
        <end position="13"/>
    </location>
</feature>
<protein>
    <submittedName>
        <fullName evidence="3">Uncharacterized protein</fullName>
    </submittedName>
</protein>
<evidence type="ECO:0000256" key="2">
    <source>
        <dbReference type="SAM" id="MobiDB-lite"/>
    </source>
</evidence>
<evidence type="ECO:0000256" key="1">
    <source>
        <dbReference type="SAM" id="Coils"/>
    </source>
</evidence>
<proteinExistence type="predicted"/>
<feature type="compositionally biased region" description="Basic residues" evidence="2">
    <location>
        <begin position="179"/>
        <end position="193"/>
    </location>
</feature>
<feature type="compositionally biased region" description="Pro residues" evidence="2">
    <location>
        <begin position="327"/>
        <end position="336"/>
    </location>
</feature>
<accession>A0A4S8LYW6</accession>
<dbReference type="EMBL" id="ML179213">
    <property type="protein sequence ID" value="THU94906.1"/>
    <property type="molecule type" value="Genomic_DNA"/>
</dbReference>
<gene>
    <name evidence="3" type="ORF">K435DRAFT_798540</name>
</gene>
<dbReference type="OrthoDB" id="2442602at2759"/>
<reference evidence="3 4" key="1">
    <citation type="journal article" date="2019" name="Nat. Ecol. Evol.">
        <title>Megaphylogeny resolves global patterns of mushroom evolution.</title>
        <authorList>
            <person name="Varga T."/>
            <person name="Krizsan K."/>
            <person name="Foldi C."/>
            <person name="Dima B."/>
            <person name="Sanchez-Garcia M."/>
            <person name="Sanchez-Ramirez S."/>
            <person name="Szollosi G.J."/>
            <person name="Szarkandi J.G."/>
            <person name="Papp V."/>
            <person name="Albert L."/>
            <person name="Andreopoulos W."/>
            <person name="Angelini C."/>
            <person name="Antonin V."/>
            <person name="Barry K.W."/>
            <person name="Bougher N.L."/>
            <person name="Buchanan P."/>
            <person name="Buyck B."/>
            <person name="Bense V."/>
            <person name="Catcheside P."/>
            <person name="Chovatia M."/>
            <person name="Cooper J."/>
            <person name="Damon W."/>
            <person name="Desjardin D."/>
            <person name="Finy P."/>
            <person name="Geml J."/>
            <person name="Haridas S."/>
            <person name="Hughes K."/>
            <person name="Justo A."/>
            <person name="Karasinski D."/>
            <person name="Kautmanova I."/>
            <person name="Kiss B."/>
            <person name="Kocsube S."/>
            <person name="Kotiranta H."/>
            <person name="LaButti K.M."/>
            <person name="Lechner B.E."/>
            <person name="Liimatainen K."/>
            <person name="Lipzen A."/>
            <person name="Lukacs Z."/>
            <person name="Mihaltcheva S."/>
            <person name="Morgado L.N."/>
            <person name="Niskanen T."/>
            <person name="Noordeloos M.E."/>
            <person name="Ohm R.A."/>
            <person name="Ortiz-Santana B."/>
            <person name="Ovrebo C."/>
            <person name="Racz N."/>
            <person name="Riley R."/>
            <person name="Savchenko A."/>
            <person name="Shiryaev A."/>
            <person name="Soop K."/>
            <person name="Spirin V."/>
            <person name="Szebenyi C."/>
            <person name="Tomsovsky M."/>
            <person name="Tulloss R.E."/>
            <person name="Uehling J."/>
            <person name="Grigoriev I.V."/>
            <person name="Vagvolgyi C."/>
            <person name="Papp T."/>
            <person name="Martin F.M."/>
            <person name="Miettinen O."/>
            <person name="Hibbett D.S."/>
            <person name="Nagy L.G."/>
        </authorList>
    </citation>
    <scope>NUCLEOTIDE SEQUENCE [LARGE SCALE GENOMIC DNA]</scope>
    <source>
        <strain evidence="3 4">CBS 962.96</strain>
    </source>
</reference>
<feature type="compositionally biased region" description="Basic and acidic residues" evidence="2">
    <location>
        <begin position="194"/>
        <end position="223"/>
    </location>
</feature>
<keyword evidence="4" id="KW-1185">Reference proteome</keyword>
<feature type="compositionally biased region" description="Pro residues" evidence="2">
    <location>
        <begin position="251"/>
        <end position="260"/>
    </location>
</feature>
<sequence length="367" mass="40640">MPRLDKALDEKGVSVKTSASANATPAPTRIPRSNKEKSVSSPAWFSVWFSSMREKYEDVIKLQNRHQKDLDVAGAKMKKLQEEIDLLLEAMLQDPTRFDIPPQHVSATYVPIPNQIPVSVPPPGVPGGVPIGPGGPAPSAHGYTGHSPNFSHHGPSHPHTAHVHVSNHHTHPHAQNLSHVHHGHSHPHPHGHHFPPERYERDPRERDRDRDRDRDREWDSRDRERREIVREREPIVQQQQQVPIQIIQHQPGPPPPPPPLSMQEHGHGHRSRSSRSSRSDSSTPTHHTNGVAPGANGVLPLGPDVATPNGRHYVPVDNQMEFVQEYAPPPPPPLAPPSSTSVPPSSNVDMRPNPNGIGNGMGLRRMS</sequence>
<feature type="compositionally biased region" description="Low complexity" evidence="2">
    <location>
        <begin position="337"/>
        <end position="346"/>
    </location>
</feature>
<feature type="compositionally biased region" description="Low complexity" evidence="2">
    <location>
        <begin position="17"/>
        <end position="27"/>
    </location>
</feature>
<dbReference type="Proteomes" id="UP000297245">
    <property type="component" value="Unassembled WGS sequence"/>
</dbReference>
<evidence type="ECO:0000313" key="3">
    <source>
        <dbReference type="EMBL" id="THU94906.1"/>
    </source>
</evidence>
<feature type="compositionally biased region" description="Basic residues" evidence="2">
    <location>
        <begin position="154"/>
        <end position="172"/>
    </location>
</feature>
<organism evidence="3 4">
    <name type="scientific">Dendrothele bispora (strain CBS 962.96)</name>
    <dbReference type="NCBI Taxonomy" id="1314807"/>
    <lineage>
        <taxon>Eukaryota</taxon>
        <taxon>Fungi</taxon>
        <taxon>Dikarya</taxon>
        <taxon>Basidiomycota</taxon>
        <taxon>Agaricomycotina</taxon>
        <taxon>Agaricomycetes</taxon>
        <taxon>Agaricomycetidae</taxon>
        <taxon>Agaricales</taxon>
        <taxon>Agaricales incertae sedis</taxon>
        <taxon>Dendrothele</taxon>
    </lineage>
</organism>
<feature type="region of interest" description="Disordered" evidence="2">
    <location>
        <begin position="121"/>
        <end position="223"/>
    </location>
</feature>
<name>A0A4S8LYW6_DENBC</name>
<feature type="region of interest" description="Disordered" evidence="2">
    <location>
        <begin position="247"/>
        <end position="367"/>
    </location>
</feature>